<dbReference type="EMBL" id="WQKZ01000006">
    <property type="protein sequence ID" value="MVN78712.1"/>
    <property type="molecule type" value="Genomic_DNA"/>
</dbReference>
<dbReference type="AlphaFoldDB" id="A0A7K1TK16"/>
<proteinExistence type="predicted"/>
<evidence type="ECO:0000313" key="2">
    <source>
        <dbReference type="EMBL" id="MVN78712.1"/>
    </source>
</evidence>
<reference evidence="2 3" key="1">
    <citation type="submission" date="2019-12" db="EMBL/GenBank/DDBJ databases">
        <title>Hymenobacter sp. HMF4947 Genome sequencing and assembly.</title>
        <authorList>
            <person name="Kang H."/>
            <person name="Cha I."/>
            <person name="Kim H."/>
            <person name="Joh K."/>
        </authorList>
    </citation>
    <scope>NUCLEOTIDE SEQUENCE [LARGE SCALE GENOMIC DNA]</scope>
    <source>
        <strain evidence="2 3">HMF4947</strain>
    </source>
</reference>
<accession>A0A7K1TK16</accession>
<evidence type="ECO:0000259" key="1">
    <source>
        <dbReference type="Pfam" id="PF12867"/>
    </source>
</evidence>
<dbReference type="InterPro" id="IPR034660">
    <property type="entry name" value="DinB/YfiT-like"/>
</dbReference>
<name>A0A7K1TK16_9BACT</name>
<dbReference type="RefSeq" id="WP_157569097.1">
    <property type="nucleotide sequence ID" value="NZ_WQKZ01000006.1"/>
</dbReference>
<keyword evidence="3" id="KW-1185">Reference proteome</keyword>
<gene>
    <name evidence="2" type="ORF">GO988_20455</name>
</gene>
<dbReference type="SUPFAM" id="SSF109854">
    <property type="entry name" value="DinB/YfiT-like putative metalloenzymes"/>
    <property type="match status" value="1"/>
</dbReference>
<dbReference type="Pfam" id="PF12867">
    <property type="entry name" value="DinB_2"/>
    <property type="match status" value="1"/>
</dbReference>
<feature type="domain" description="DinB-like" evidence="1">
    <location>
        <begin position="14"/>
        <end position="148"/>
    </location>
</feature>
<dbReference type="Gene3D" id="1.20.120.450">
    <property type="entry name" value="dinb family like domain"/>
    <property type="match status" value="1"/>
</dbReference>
<protein>
    <recommendedName>
        <fullName evidence="1">DinB-like domain-containing protein</fullName>
    </recommendedName>
</protein>
<organism evidence="2 3">
    <name type="scientific">Hymenobacter ginkgonis</name>
    <dbReference type="NCBI Taxonomy" id="2682976"/>
    <lineage>
        <taxon>Bacteria</taxon>
        <taxon>Pseudomonadati</taxon>
        <taxon>Bacteroidota</taxon>
        <taxon>Cytophagia</taxon>
        <taxon>Cytophagales</taxon>
        <taxon>Hymenobacteraceae</taxon>
        <taxon>Hymenobacter</taxon>
    </lineage>
</organism>
<sequence>MHTASIQQNILAELDLELASTRRILERVPYDTQADWKPHPKSMTLAQLAAHVVNLLAFNTLFVQHESRDFLDPNAPKPGPRPTSLEELLARFDDYSAQLRQALHETDDEKLTHNFRLHRGEHTIVERTKGAAIRIMGLNHSIHHRGQLTVYLRLLDVPVPGLYGPSADEQGSF</sequence>
<evidence type="ECO:0000313" key="3">
    <source>
        <dbReference type="Proteomes" id="UP000441336"/>
    </source>
</evidence>
<comment type="caution">
    <text evidence="2">The sequence shown here is derived from an EMBL/GenBank/DDBJ whole genome shotgun (WGS) entry which is preliminary data.</text>
</comment>
<dbReference type="InterPro" id="IPR024775">
    <property type="entry name" value="DinB-like"/>
</dbReference>
<dbReference type="Proteomes" id="UP000441336">
    <property type="component" value="Unassembled WGS sequence"/>
</dbReference>